<dbReference type="InterPro" id="IPR006311">
    <property type="entry name" value="TAT_signal"/>
</dbReference>
<comment type="similarity">
    <text evidence="2">Belongs to the bacterial phospholipase C family.</text>
</comment>
<evidence type="ECO:0000256" key="7">
    <source>
        <dbReference type="ARBA" id="ARBA00048421"/>
    </source>
</evidence>
<evidence type="ECO:0000256" key="4">
    <source>
        <dbReference type="ARBA" id="ARBA00022512"/>
    </source>
</evidence>
<dbReference type="OrthoDB" id="4181857at2"/>
<organism evidence="10 11">
    <name type="scientific">Actinomadura montaniterrae</name>
    <dbReference type="NCBI Taxonomy" id="1803903"/>
    <lineage>
        <taxon>Bacteria</taxon>
        <taxon>Bacillati</taxon>
        <taxon>Actinomycetota</taxon>
        <taxon>Actinomycetes</taxon>
        <taxon>Streptosporangiales</taxon>
        <taxon>Thermomonosporaceae</taxon>
        <taxon>Actinomadura</taxon>
    </lineage>
</organism>
<evidence type="ECO:0000256" key="3">
    <source>
        <dbReference type="ARBA" id="ARBA00012018"/>
    </source>
</evidence>
<evidence type="ECO:0000259" key="9">
    <source>
        <dbReference type="Pfam" id="PF05506"/>
    </source>
</evidence>
<keyword evidence="6" id="KW-0843">Virulence</keyword>
<evidence type="ECO:0000313" key="11">
    <source>
        <dbReference type="Proteomes" id="UP000483004"/>
    </source>
</evidence>
<protein>
    <recommendedName>
        <fullName evidence="3">phospholipase C</fullName>
        <ecNumber evidence="3">3.1.4.3</ecNumber>
    </recommendedName>
</protein>
<feature type="region of interest" description="Disordered" evidence="8">
    <location>
        <begin position="505"/>
        <end position="524"/>
    </location>
</feature>
<dbReference type="EC" id="3.1.4.3" evidence="3"/>
<evidence type="ECO:0000313" key="10">
    <source>
        <dbReference type="EMBL" id="KAB2366708.1"/>
    </source>
</evidence>
<feature type="domain" description="Bacterial phospholipase C C-terminal" evidence="9">
    <location>
        <begin position="516"/>
        <end position="597"/>
    </location>
</feature>
<evidence type="ECO:0000256" key="1">
    <source>
        <dbReference type="ARBA" id="ARBA00004191"/>
    </source>
</evidence>
<dbReference type="Pfam" id="PF05506">
    <property type="entry name" value="PLipase_C_C"/>
    <property type="match status" value="2"/>
</dbReference>
<comment type="caution">
    <text evidence="10">The sequence shown here is derived from an EMBL/GenBank/DDBJ whole genome shotgun (WGS) entry which is preliminary data.</text>
</comment>
<name>A0A6L3VQ21_9ACTN</name>
<dbReference type="PROSITE" id="PS51318">
    <property type="entry name" value="TAT"/>
    <property type="match status" value="1"/>
</dbReference>
<dbReference type="GO" id="GO:0034480">
    <property type="term" value="F:phosphatidylcholine phospholipase C activity"/>
    <property type="evidence" value="ECO:0007669"/>
    <property type="project" value="UniProtKB-EC"/>
</dbReference>
<evidence type="ECO:0000256" key="5">
    <source>
        <dbReference type="ARBA" id="ARBA00022801"/>
    </source>
</evidence>
<dbReference type="EMBL" id="WBMR01000193">
    <property type="protein sequence ID" value="KAB2366708.1"/>
    <property type="molecule type" value="Genomic_DNA"/>
</dbReference>
<comment type="subcellular location">
    <subcellularLocation>
        <location evidence="1">Secreted</location>
        <location evidence="1">Cell wall</location>
    </subcellularLocation>
</comment>
<dbReference type="GO" id="GO:0016042">
    <property type="term" value="P:lipid catabolic process"/>
    <property type="evidence" value="ECO:0007669"/>
    <property type="project" value="InterPro"/>
</dbReference>
<proteinExistence type="inferred from homology"/>
<dbReference type="InterPro" id="IPR007312">
    <property type="entry name" value="Phosphoesterase"/>
</dbReference>
<keyword evidence="4" id="KW-0964">Secreted</keyword>
<dbReference type="PANTHER" id="PTHR31956:SF1">
    <property type="entry name" value="NON-SPECIFIC PHOSPHOLIPASE C1"/>
    <property type="match status" value="1"/>
</dbReference>
<evidence type="ECO:0000256" key="6">
    <source>
        <dbReference type="ARBA" id="ARBA00023026"/>
    </source>
</evidence>
<gene>
    <name evidence="10" type="ORF">F9B16_39480</name>
</gene>
<accession>A0A6L3VQ21</accession>
<evidence type="ECO:0000256" key="8">
    <source>
        <dbReference type="SAM" id="MobiDB-lite"/>
    </source>
</evidence>
<dbReference type="InterPro" id="IPR008475">
    <property type="entry name" value="PLipase_C_C"/>
</dbReference>
<dbReference type="PANTHER" id="PTHR31956">
    <property type="entry name" value="NON-SPECIFIC PHOSPHOLIPASE C4-RELATED"/>
    <property type="match status" value="1"/>
</dbReference>
<evidence type="ECO:0000256" key="2">
    <source>
        <dbReference type="ARBA" id="ARBA00009717"/>
    </source>
</evidence>
<dbReference type="NCBIfam" id="TIGR03396">
    <property type="entry name" value="PC_PLC"/>
    <property type="match status" value="1"/>
</dbReference>
<dbReference type="Pfam" id="PF04185">
    <property type="entry name" value="Phosphoesterase"/>
    <property type="match status" value="2"/>
</dbReference>
<dbReference type="Gene3D" id="3.40.720.10">
    <property type="entry name" value="Alkaline Phosphatase, subunit A"/>
    <property type="match status" value="2"/>
</dbReference>
<comment type="catalytic activity">
    <reaction evidence="7">
        <text>a 1,2-diacyl-sn-glycero-3-phosphocholine + H2O = phosphocholine + a 1,2-diacyl-sn-glycerol + H(+)</text>
        <dbReference type="Rhea" id="RHEA:10604"/>
        <dbReference type="ChEBI" id="CHEBI:15377"/>
        <dbReference type="ChEBI" id="CHEBI:15378"/>
        <dbReference type="ChEBI" id="CHEBI:17815"/>
        <dbReference type="ChEBI" id="CHEBI:57643"/>
        <dbReference type="ChEBI" id="CHEBI:295975"/>
        <dbReference type="EC" id="3.1.4.3"/>
    </reaction>
    <physiologicalReaction direction="left-to-right" evidence="7">
        <dbReference type="Rhea" id="RHEA:10605"/>
    </physiologicalReaction>
</comment>
<reference evidence="10 11" key="1">
    <citation type="submission" date="2019-09" db="EMBL/GenBank/DDBJ databases">
        <title>Actinomadura physcomitrii sp. nov., a novel actinomycete isolated from moss [Physcomitrium sphaericum (Ludw) Fuernr].</title>
        <authorList>
            <person name="Liu C."/>
            <person name="Zhuang X."/>
        </authorList>
    </citation>
    <scope>NUCLEOTIDE SEQUENCE [LARGE SCALE GENOMIC DNA]</scope>
    <source>
        <strain evidence="10 11">CYP1-1B</strain>
    </source>
</reference>
<dbReference type="AlphaFoldDB" id="A0A6L3VQ21"/>
<dbReference type="InterPro" id="IPR017767">
    <property type="entry name" value="PC-PLC"/>
</dbReference>
<keyword evidence="5" id="KW-0378">Hydrolase</keyword>
<keyword evidence="4" id="KW-0134">Cell wall</keyword>
<feature type="domain" description="Bacterial phospholipase C C-terminal" evidence="9">
    <location>
        <begin position="612"/>
        <end position="685"/>
    </location>
</feature>
<dbReference type="Proteomes" id="UP000483004">
    <property type="component" value="Unassembled WGS sequence"/>
</dbReference>
<dbReference type="RefSeq" id="WP_151545356.1">
    <property type="nucleotide sequence ID" value="NZ_WBMR01000193.1"/>
</dbReference>
<dbReference type="InterPro" id="IPR017850">
    <property type="entry name" value="Alkaline_phosphatase_core_sf"/>
</dbReference>
<sequence>MSPRRDGPSRRSFLATGAGVAGGAAAASLLPPSVHAALAQPVKPGGLESIEHVVFLMQENRAFDHYFGTLRGVRGYGDRNAIELRDGHPVLEQPGVLRRVKPFLARDAVGHGPFTDVNYIAGVDHGWDTGQKARGDGWHDGWIAAKLMPTMVHYDRRDLPFQYELADTFTVCDAYHCSVFGPTNPNRTYHWTGTIGYEQNGHRAVENDAYDEANHPGYALTSYVERLSKAGRTWKVYQEWDNFTDNPLEFLTTFKQIMRKALAPAGSYKSLTEFYGAVAKAGESDRKAMLAALDQGVAALPGPERDLFERALRRSEGGTLGAAFRADVEAGRLPAVSYIVAPAAESEHPGSGSPIQGAGITYQVLDAIASDRRTWETTALFLLFDENDGYFDHVPPPLPPADAADEHDDGKPIGLGFRVPMTVISPWTAGGYVCSEVFDHTSTIRFLERWLGVREPNISAWRRTVAGDLTSAFDFRRTAGPPSVPQPGTPPKFYLRWPALPPVVQKDPVPEPGTRPARPLPYRTDASARLDGGALAVTMTERGTRASHLALYPYAGEFATPRHYDVAGRVVERIALKDGRYRLTLTGPNGFRREFAGSASGAAAQADVTSRAAADASRIQITVRNRGTRPLTFTLAALAYGKATRKATVAAGKSVTVSWPTEHGWYDVEVRTAEDAAFRRRLMGHLENGRPSVSG</sequence>
<keyword evidence="11" id="KW-1185">Reference proteome</keyword>